<dbReference type="InterPro" id="IPR000600">
    <property type="entry name" value="ROK"/>
</dbReference>
<dbReference type="EMBL" id="WLZY01000015">
    <property type="protein sequence ID" value="NDL60886.1"/>
    <property type="molecule type" value="Genomic_DNA"/>
</dbReference>
<dbReference type="Gene3D" id="1.10.10.10">
    <property type="entry name" value="Winged helix-like DNA-binding domain superfamily/Winged helix DNA-binding domain"/>
    <property type="match status" value="1"/>
</dbReference>
<evidence type="ECO:0000313" key="2">
    <source>
        <dbReference type="EMBL" id="NDL60886.1"/>
    </source>
</evidence>
<dbReference type="Gene3D" id="3.30.420.40">
    <property type="match status" value="2"/>
</dbReference>
<organism evidence="2 3">
    <name type="scientific">Phytoactinopolyspora mesophila</name>
    <dbReference type="NCBI Taxonomy" id="2650750"/>
    <lineage>
        <taxon>Bacteria</taxon>
        <taxon>Bacillati</taxon>
        <taxon>Actinomycetota</taxon>
        <taxon>Actinomycetes</taxon>
        <taxon>Jiangellales</taxon>
        <taxon>Jiangellaceae</taxon>
        <taxon>Phytoactinopolyspora</taxon>
    </lineage>
</organism>
<dbReference type="InterPro" id="IPR036388">
    <property type="entry name" value="WH-like_DNA-bd_sf"/>
</dbReference>
<dbReference type="AlphaFoldDB" id="A0A7K3MC96"/>
<dbReference type="Proteomes" id="UP000460435">
    <property type="component" value="Unassembled WGS sequence"/>
</dbReference>
<dbReference type="InterPro" id="IPR043129">
    <property type="entry name" value="ATPase_NBD"/>
</dbReference>
<evidence type="ECO:0000313" key="3">
    <source>
        <dbReference type="Proteomes" id="UP000460435"/>
    </source>
</evidence>
<dbReference type="PANTHER" id="PTHR18964:SF149">
    <property type="entry name" value="BIFUNCTIONAL UDP-N-ACETYLGLUCOSAMINE 2-EPIMERASE_N-ACETYLMANNOSAMINE KINASE"/>
    <property type="match status" value="1"/>
</dbReference>
<gene>
    <name evidence="2" type="ORF">F7O44_27805</name>
</gene>
<name>A0A7K3MC96_9ACTN</name>
<dbReference type="PANTHER" id="PTHR18964">
    <property type="entry name" value="ROK (REPRESSOR, ORF, KINASE) FAMILY"/>
    <property type="match status" value="1"/>
</dbReference>
<protein>
    <submittedName>
        <fullName evidence="2">ROK family protein</fullName>
    </submittedName>
</protein>
<comment type="similarity">
    <text evidence="1">Belongs to the ROK (NagC/XylR) family.</text>
</comment>
<dbReference type="InterPro" id="IPR036390">
    <property type="entry name" value="WH_DNA-bd_sf"/>
</dbReference>
<comment type="caution">
    <text evidence="2">The sequence shown here is derived from an EMBL/GenBank/DDBJ whole genome shotgun (WGS) entry which is preliminary data.</text>
</comment>
<proteinExistence type="inferred from homology"/>
<dbReference type="Pfam" id="PF00480">
    <property type="entry name" value="ROK"/>
    <property type="match status" value="1"/>
</dbReference>
<reference evidence="2 3" key="1">
    <citation type="submission" date="2019-11" db="EMBL/GenBank/DDBJ databases">
        <authorList>
            <person name="Li X.-J."/>
            <person name="Feng X.-M."/>
        </authorList>
    </citation>
    <scope>NUCLEOTIDE SEQUENCE [LARGE SCALE GENOMIC DNA]</scope>
    <source>
        <strain evidence="2 3">XMNu-373</strain>
    </source>
</reference>
<sequence length="383" mass="40590">MRAARPLWNGLTDPARSVALEVLYHGPLSRAELARRLSLSAGSLTRLSKPLLDMGVLTEIGTHAENRIGRPAVLLDVVPSSRHFIGIKLTGDEAHAVLTTLRAEVVASDTAVLTSHRPEDVVATAQRLVDDLAGQVGGVAALGVSLGGSSADNAIVTTAPYLEWSDVPLAQLLTDRTGLPVVIENDVVAVTEAEHWFGAGRQCERFAVITIGVGIGYGLVVHDRLVLSPDMGIGLVGHLPLDPMGPLCPSGHRGCSYAMLSIGAICSSVSVAHKRQLSYDECLDLAESGDPAARRVVDDAGSALGEMVALVGNLTMPHKVIIAGDGVRLAHVAHVAIQRRIEQQRDPQASPIEIDVREFGFLEWARGAAVIAIQKYVLDELSQ</sequence>
<dbReference type="SUPFAM" id="SSF46785">
    <property type="entry name" value="Winged helix' DNA-binding domain"/>
    <property type="match status" value="1"/>
</dbReference>
<dbReference type="SUPFAM" id="SSF53067">
    <property type="entry name" value="Actin-like ATPase domain"/>
    <property type="match status" value="1"/>
</dbReference>
<evidence type="ECO:0000256" key="1">
    <source>
        <dbReference type="ARBA" id="ARBA00006479"/>
    </source>
</evidence>
<accession>A0A7K3MC96</accession>
<keyword evidence="3" id="KW-1185">Reference proteome</keyword>
<dbReference type="RefSeq" id="WP_162453599.1">
    <property type="nucleotide sequence ID" value="NZ_WLZY01000015.1"/>
</dbReference>